<evidence type="ECO:0000313" key="3">
    <source>
        <dbReference type="Proteomes" id="UP001595839"/>
    </source>
</evidence>
<feature type="region of interest" description="Disordered" evidence="1">
    <location>
        <begin position="1"/>
        <end position="22"/>
    </location>
</feature>
<organism evidence="2 3">
    <name type="scientific">Streptomyces vulcanius</name>
    <dbReference type="NCBI Taxonomy" id="1441876"/>
    <lineage>
        <taxon>Bacteria</taxon>
        <taxon>Bacillati</taxon>
        <taxon>Actinomycetota</taxon>
        <taxon>Actinomycetes</taxon>
        <taxon>Kitasatosporales</taxon>
        <taxon>Streptomycetaceae</taxon>
        <taxon>Streptomyces</taxon>
    </lineage>
</organism>
<keyword evidence="3" id="KW-1185">Reference proteome</keyword>
<dbReference type="Proteomes" id="UP001595839">
    <property type="component" value="Unassembled WGS sequence"/>
</dbReference>
<sequence>MSDLPADLTWIRAAPPEATGPGPWIEIAFGEGAEDDGEAPVHLRVTNDPDNVVTTNRRKWDAFVLGVQAGEFDHFVEGVEGV</sequence>
<dbReference type="EMBL" id="JBHSFK010000035">
    <property type="protein sequence ID" value="MFC4505622.1"/>
    <property type="molecule type" value="Genomic_DNA"/>
</dbReference>
<reference evidence="3" key="1">
    <citation type="journal article" date="2019" name="Int. J. Syst. Evol. Microbiol.">
        <title>The Global Catalogue of Microorganisms (GCM) 10K type strain sequencing project: providing services to taxonomists for standard genome sequencing and annotation.</title>
        <authorList>
            <consortium name="The Broad Institute Genomics Platform"/>
            <consortium name="The Broad Institute Genome Sequencing Center for Infectious Disease"/>
            <person name="Wu L."/>
            <person name="Ma J."/>
        </authorList>
    </citation>
    <scope>NUCLEOTIDE SEQUENCE [LARGE SCALE GENOMIC DNA]</scope>
    <source>
        <strain evidence="3">CGMCC 4.7177</strain>
    </source>
</reference>
<comment type="caution">
    <text evidence="2">The sequence shown here is derived from an EMBL/GenBank/DDBJ whole genome shotgun (WGS) entry which is preliminary data.</text>
</comment>
<name>A0ABV9B1P5_9ACTN</name>
<evidence type="ECO:0000313" key="2">
    <source>
        <dbReference type="EMBL" id="MFC4505622.1"/>
    </source>
</evidence>
<accession>A0ABV9B1P5</accession>
<proteinExistence type="predicted"/>
<protein>
    <submittedName>
        <fullName evidence="2">DUF397 domain-containing protein</fullName>
    </submittedName>
</protein>
<gene>
    <name evidence="2" type="ORF">ACFPIH_40210</name>
</gene>
<dbReference type="RefSeq" id="WP_381182798.1">
    <property type="nucleotide sequence ID" value="NZ_JBHSFK010000035.1"/>
</dbReference>
<evidence type="ECO:0000256" key="1">
    <source>
        <dbReference type="SAM" id="MobiDB-lite"/>
    </source>
</evidence>